<organism evidence="3">
    <name type="scientific">viral metagenome</name>
    <dbReference type="NCBI Taxonomy" id="1070528"/>
    <lineage>
        <taxon>unclassified sequences</taxon>
        <taxon>metagenomes</taxon>
        <taxon>organismal metagenomes</taxon>
    </lineage>
</organism>
<dbReference type="Gene3D" id="1.10.30.50">
    <property type="match status" value="1"/>
</dbReference>
<dbReference type="GO" id="GO:0003676">
    <property type="term" value="F:nucleic acid binding"/>
    <property type="evidence" value="ECO:0007669"/>
    <property type="project" value="InterPro"/>
</dbReference>
<dbReference type="GO" id="GO:0008270">
    <property type="term" value="F:zinc ion binding"/>
    <property type="evidence" value="ECO:0007669"/>
    <property type="project" value="InterPro"/>
</dbReference>
<dbReference type="InterPro" id="IPR045063">
    <property type="entry name" value="Dynamin_N"/>
</dbReference>
<dbReference type="Gene3D" id="3.40.50.300">
    <property type="entry name" value="P-loop containing nucleotide triphosphate hydrolases"/>
    <property type="match status" value="1"/>
</dbReference>
<feature type="domain" description="HNH" evidence="2">
    <location>
        <begin position="753"/>
        <end position="795"/>
    </location>
</feature>
<evidence type="ECO:0000259" key="2">
    <source>
        <dbReference type="Pfam" id="PF01844"/>
    </source>
</evidence>
<feature type="domain" description="Dynamin N-terminal" evidence="1">
    <location>
        <begin position="14"/>
        <end position="174"/>
    </location>
</feature>
<evidence type="ECO:0000313" key="3">
    <source>
        <dbReference type="EMBL" id="QHT24810.1"/>
    </source>
</evidence>
<dbReference type="Pfam" id="PF00350">
    <property type="entry name" value="Dynamin_N"/>
    <property type="match status" value="1"/>
</dbReference>
<dbReference type="EMBL" id="MN739749">
    <property type="protein sequence ID" value="QHT24810.1"/>
    <property type="molecule type" value="Genomic_DNA"/>
</dbReference>
<sequence length="814" mass="95283">MNKISDLQRKEINIAIVGPVSAGKSTLMNTLFTNQYSDMKIKRTTMTPQVYFEVNEELNMTTLSHKIKEQNREINQNLIQKSENNETILYCDIAESKYFIPRVHKLIEMPPDVYLTIYDIPGLNDSKTKNIYFQYMSNNFYKFDLIIFVIDINSALNTSDEIDILRNIIENSKNNFDNYDTENKVIILANKCDNLILDKDGTLLMEEEYQEMFNQIKTIVNTEVNKVFPQLQYSILPISCEDSYIYRMYDRDPDMDLDLRYVNKFGYDQCGRATWNKLSEDVRKSKIKKLMSEIDIDEVLKLSGFLDFKNVLNEYLNTDSQIKYLVNHVYYVMSRLKGYDKLDISDDIDKFRVLKSKIEEIYNIYTFSKRINTTILQDLKKFLFNTEISNNNIDEYQYISDIQEWLDMHDVQSKYDEGGIVAFYNKYLNDYLCKHFKNVIDIEISNINENTIEQIYKIKNNIDIVVKYFTDLIIGKYILSRVNRAINQYYIENIEDENTSIKTGIKYLYDLACNNFEIKYGLISSLLCRDGITNVNAKQIVDYLNTLKSHKLIKKTELINLSKQILLSIYEHILNGNVIGYISDDAISKYVYLADNYWSNWDVKEVLIDDQIYQNILDIKFLAKQMMIKRILHNVCDQHNYNPGEIGNYMCNNPLVLEEYLTKVIFDGDIETADTFEIDETDSSFLSDSSSSDDDLDDLDDLNDLNDVNDVFDEKLEKVYKRVSKCVSKSLPKSVKRDVWKHYVGESIGMCKCFCCKKKDINAFEFHVGHVESKKNGGSNEIVNLRPICALCNSSMNTKNMRIFMEENCYGTLE</sequence>
<dbReference type="SUPFAM" id="SSF52540">
    <property type="entry name" value="P-loop containing nucleoside triphosphate hydrolases"/>
    <property type="match status" value="1"/>
</dbReference>
<dbReference type="Pfam" id="PF01844">
    <property type="entry name" value="HNH"/>
    <property type="match status" value="1"/>
</dbReference>
<evidence type="ECO:0000259" key="1">
    <source>
        <dbReference type="Pfam" id="PF00350"/>
    </source>
</evidence>
<dbReference type="GO" id="GO:0004519">
    <property type="term" value="F:endonuclease activity"/>
    <property type="evidence" value="ECO:0007669"/>
    <property type="project" value="InterPro"/>
</dbReference>
<accession>A0A6C0E8B1</accession>
<name>A0A6C0E8B1_9ZZZZ</name>
<proteinExistence type="predicted"/>
<dbReference type="InterPro" id="IPR027417">
    <property type="entry name" value="P-loop_NTPase"/>
</dbReference>
<reference evidence="3" key="1">
    <citation type="journal article" date="2020" name="Nature">
        <title>Giant virus diversity and host interactions through global metagenomics.</title>
        <authorList>
            <person name="Schulz F."/>
            <person name="Roux S."/>
            <person name="Paez-Espino D."/>
            <person name="Jungbluth S."/>
            <person name="Walsh D.A."/>
            <person name="Denef V.J."/>
            <person name="McMahon K.D."/>
            <person name="Konstantinidis K.T."/>
            <person name="Eloe-Fadrosh E.A."/>
            <person name="Kyrpides N.C."/>
            <person name="Woyke T."/>
        </authorList>
    </citation>
    <scope>NUCLEOTIDE SEQUENCE</scope>
    <source>
        <strain evidence="3">GVMAG-M-3300023179-150</strain>
    </source>
</reference>
<dbReference type="InterPro" id="IPR002711">
    <property type="entry name" value="HNH"/>
</dbReference>
<dbReference type="AlphaFoldDB" id="A0A6C0E8B1"/>
<protein>
    <submittedName>
        <fullName evidence="3">Uncharacterized protein</fullName>
    </submittedName>
</protein>